<dbReference type="Proteomes" id="UP000019374">
    <property type="component" value="Unassembled WGS sequence"/>
</dbReference>
<evidence type="ECO:0000256" key="1">
    <source>
        <dbReference type="SAM" id="MobiDB-lite"/>
    </source>
</evidence>
<reference evidence="2 3" key="1">
    <citation type="journal article" date="2013" name="Chin. Sci. Bull.">
        <title>Genome survey uncovers the secrets of sex and lifestyle in caterpillar fungus.</title>
        <authorList>
            <person name="Hu X."/>
            <person name="Zhang Y."/>
            <person name="Xiao G."/>
            <person name="Zheng P."/>
            <person name="Xia Y."/>
            <person name="Zhang X."/>
            <person name="St Leger R.J."/>
            <person name="Liu X."/>
            <person name="Wang C."/>
        </authorList>
    </citation>
    <scope>NUCLEOTIDE SEQUENCE [LARGE SCALE GENOMIC DNA]</scope>
    <source>
        <strain evidence="3">Co18 / CGMCC 3.14243</strain>
        <tissue evidence="2">Fruit-body</tissue>
    </source>
</reference>
<sequence length="191" mass="21675">MLKLTEANLRALNEPSRSPSPPPVAPSPAAEIKATKFDLFATIKRLRHMGPKGLKLQREADVYIDDTGEVAYRGTDLAELDNPVFWRRQFDMMEPKCLALKRALFGPRAIYEPPKPLVIDQAAQAEQDRIDDYYFQLKRKLESWPFISCSYCCNRPLAIRSANGHQPNPDKYRVGLPRPRPIPAAPGGFRE</sequence>
<accession>T5AN03</accession>
<dbReference type="AlphaFoldDB" id="T5AN03"/>
<gene>
    <name evidence="2" type="ORF">OCS_01071</name>
</gene>
<feature type="region of interest" description="Disordered" evidence="1">
    <location>
        <begin position="168"/>
        <end position="191"/>
    </location>
</feature>
<organism evidence="2 3">
    <name type="scientific">Ophiocordyceps sinensis (strain Co18 / CGMCC 3.14243)</name>
    <name type="common">Yarsagumba caterpillar fungus</name>
    <name type="synonym">Hirsutella sinensis</name>
    <dbReference type="NCBI Taxonomy" id="911162"/>
    <lineage>
        <taxon>Eukaryota</taxon>
        <taxon>Fungi</taxon>
        <taxon>Dikarya</taxon>
        <taxon>Ascomycota</taxon>
        <taxon>Pezizomycotina</taxon>
        <taxon>Sordariomycetes</taxon>
        <taxon>Hypocreomycetidae</taxon>
        <taxon>Hypocreales</taxon>
        <taxon>Ophiocordycipitaceae</taxon>
        <taxon>Ophiocordyceps</taxon>
    </lineage>
</organism>
<dbReference type="EMBL" id="KE652226">
    <property type="protein sequence ID" value="EQL03203.1"/>
    <property type="molecule type" value="Genomic_DNA"/>
</dbReference>
<evidence type="ECO:0000313" key="2">
    <source>
        <dbReference type="EMBL" id="EQL03203.1"/>
    </source>
</evidence>
<feature type="region of interest" description="Disordered" evidence="1">
    <location>
        <begin position="1"/>
        <end position="28"/>
    </location>
</feature>
<dbReference type="OrthoDB" id="10476162at2759"/>
<proteinExistence type="predicted"/>
<dbReference type="HOGENOM" id="CLU_1421808_0_0_1"/>
<evidence type="ECO:0000313" key="3">
    <source>
        <dbReference type="Proteomes" id="UP000019374"/>
    </source>
</evidence>
<protein>
    <submittedName>
        <fullName evidence="2">Uncharacterized protein</fullName>
    </submittedName>
</protein>
<name>T5AN03_OPHSC</name>